<accession>A0A0F9RPM4</accession>
<protein>
    <submittedName>
        <fullName evidence="1">Uncharacterized protein</fullName>
    </submittedName>
</protein>
<gene>
    <name evidence="1" type="ORF">LCGC14_0870030</name>
</gene>
<name>A0A0F9RPM4_9ZZZZ</name>
<dbReference type="EMBL" id="LAZR01002684">
    <property type="protein sequence ID" value="KKN26901.1"/>
    <property type="molecule type" value="Genomic_DNA"/>
</dbReference>
<sequence>MKTENAKRLWQEQGCISEVSQYFAPFTPIKVGHRIGFGLNARHAQTGS</sequence>
<evidence type="ECO:0000313" key="1">
    <source>
        <dbReference type="EMBL" id="KKN26901.1"/>
    </source>
</evidence>
<comment type="caution">
    <text evidence="1">The sequence shown here is derived from an EMBL/GenBank/DDBJ whole genome shotgun (WGS) entry which is preliminary data.</text>
</comment>
<reference evidence="1" key="1">
    <citation type="journal article" date="2015" name="Nature">
        <title>Complex archaea that bridge the gap between prokaryotes and eukaryotes.</title>
        <authorList>
            <person name="Spang A."/>
            <person name="Saw J.H."/>
            <person name="Jorgensen S.L."/>
            <person name="Zaremba-Niedzwiedzka K."/>
            <person name="Martijn J."/>
            <person name="Lind A.E."/>
            <person name="van Eijk R."/>
            <person name="Schleper C."/>
            <person name="Guy L."/>
            <person name="Ettema T.J."/>
        </authorList>
    </citation>
    <scope>NUCLEOTIDE SEQUENCE</scope>
</reference>
<proteinExistence type="predicted"/>
<organism evidence="1">
    <name type="scientific">marine sediment metagenome</name>
    <dbReference type="NCBI Taxonomy" id="412755"/>
    <lineage>
        <taxon>unclassified sequences</taxon>
        <taxon>metagenomes</taxon>
        <taxon>ecological metagenomes</taxon>
    </lineage>
</organism>
<dbReference type="AlphaFoldDB" id="A0A0F9RPM4"/>